<dbReference type="Proteomes" id="UP001383192">
    <property type="component" value="Unassembled WGS sequence"/>
</dbReference>
<accession>A0AAW0BCF7</accession>
<evidence type="ECO:0000313" key="1">
    <source>
        <dbReference type="EMBL" id="KAK7023681.1"/>
    </source>
</evidence>
<evidence type="ECO:0000313" key="2">
    <source>
        <dbReference type="Proteomes" id="UP001383192"/>
    </source>
</evidence>
<name>A0AAW0BCF7_9AGAR</name>
<proteinExistence type="predicted"/>
<keyword evidence="2" id="KW-1185">Reference proteome</keyword>
<comment type="caution">
    <text evidence="1">The sequence shown here is derived from an EMBL/GenBank/DDBJ whole genome shotgun (WGS) entry which is preliminary data.</text>
</comment>
<sequence length="215" mass="23585">MINFTGQWKLGALDADKALNWFFNDCHNAGPELCAFYDSTPEAIGARLNKLYESTIRVPVAVRIEGSYGFVDYENLRGAIISSLYGPSHWPKLATALADLESGDGSGIWNISGVPLFECACNSSEYTFEKVLDGQQTYICNDAGIVPSSLEDAEKHWQESLEVSGWNSQFASAQISCSSWPEFQRNFFRGPISGNTSYPMLIIGNTADPVTSIQA</sequence>
<organism evidence="1 2">
    <name type="scientific">Paramarasmius palmivorus</name>
    <dbReference type="NCBI Taxonomy" id="297713"/>
    <lineage>
        <taxon>Eukaryota</taxon>
        <taxon>Fungi</taxon>
        <taxon>Dikarya</taxon>
        <taxon>Basidiomycota</taxon>
        <taxon>Agaricomycotina</taxon>
        <taxon>Agaricomycetes</taxon>
        <taxon>Agaricomycetidae</taxon>
        <taxon>Agaricales</taxon>
        <taxon>Marasmiineae</taxon>
        <taxon>Marasmiaceae</taxon>
        <taxon>Paramarasmius</taxon>
    </lineage>
</organism>
<protein>
    <submittedName>
        <fullName evidence="1">Uncharacterized protein</fullName>
    </submittedName>
</protein>
<dbReference type="EMBL" id="JAYKXP010000132">
    <property type="protein sequence ID" value="KAK7023681.1"/>
    <property type="molecule type" value="Genomic_DNA"/>
</dbReference>
<gene>
    <name evidence="1" type="ORF">VNI00_016564</name>
</gene>
<reference evidence="1 2" key="1">
    <citation type="submission" date="2024-01" db="EMBL/GenBank/DDBJ databases">
        <title>A draft genome for a cacao thread blight-causing isolate of Paramarasmius palmivorus.</title>
        <authorList>
            <person name="Baruah I.K."/>
            <person name="Bukari Y."/>
            <person name="Amoako-Attah I."/>
            <person name="Meinhardt L.W."/>
            <person name="Bailey B.A."/>
            <person name="Cohen S.P."/>
        </authorList>
    </citation>
    <scope>NUCLEOTIDE SEQUENCE [LARGE SCALE GENOMIC DNA]</scope>
    <source>
        <strain evidence="1 2">GH-12</strain>
    </source>
</reference>
<dbReference type="AlphaFoldDB" id="A0AAW0BCF7"/>